<dbReference type="InterPro" id="IPR000008">
    <property type="entry name" value="C2_dom"/>
</dbReference>
<keyword evidence="4" id="KW-0479">Metal-binding</keyword>
<keyword evidence="6" id="KW-0106">Calcium</keyword>
<dbReference type="PANTHER" id="PTHR45761:SF1">
    <property type="entry name" value="EXTENDED SYNAPTOTAGMIN-LIKE PROTEIN 2, ISOFORM C"/>
    <property type="match status" value="1"/>
</dbReference>
<dbReference type="Pfam" id="PF17047">
    <property type="entry name" value="SMP_LBD"/>
    <property type="match status" value="1"/>
</dbReference>
<dbReference type="GO" id="GO:0035091">
    <property type="term" value="F:phosphatidylinositol binding"/>
    <property type="evidence" value="ECO:0007669"/>
    <property type="project" value="TreeGrafter"/>
</dbReference>
<keyword evidence="8" id="KW-0445">Lipid transport</keyword>
<dbReference type="InterPro" id="IPR051634">
    <property type="entry name" value="Extended_Synaptotagmin"/>
</dbReference>
<dbReference type="GO" id="GO:0005789">
    <property type="term" value="C:endoplasmic reticulum membrane"/>
    <property type="evidence" value="ECO:0007669"/>
    <property type="project" value="TreeGrafter"/>
</dbReference>
<gene>
    <name evidence="12" type="ORF">CLUMA_CG012752</name>
</gene>
<evidence type="ECO:0000256" key="7">
    <source>
        <dbReference type="ARBA" id="ARBA00022989"/>
    </source>
</evidence>
<reference evidence="12 13" key="1">
    <citation type="submission" date="2015-04" db="EMBL/GenBank/DDBJ databases">
        <authorList>
            <person name="Syromyatnikov M.Y."/>
            <person name="Popov V.N."/>
        </authorList>
    </citation>
    <scope>NUCLEOTIDE SEQUENCE [LARGE SCALE GENOMIC DNA]</scope>
</reference>
<dbReference type="STRING" id="568069.A0A1J1ILL6"/>
<dbReference type="OrthoDB" id="1029639at2759"/>
<comment type="subcellular location">
    <subcellularLocation>
        <location evidence="1">Membrane</location>
    </subcellularLocation>
</comment>
<evidence type="ECO:0000256" key="9">
    <source>
        <dbReference type="ARBA" id="ARBA00023121"/>
    </source>
</evidence>
<dbReference type="GO" id="GO:0005544">
    <property type="term" value="F:calcium-dependent phospholipid binding"/>
    <property type="evidence" value="ECO:0007669"/>
    <property type="project" value="TreeGrafter"/>
</dbReference>
<keyword evidence="2" id="KW-0813">Transport</keyword>
<dbReference type="CDD" id="cd21670">
    <property type="entry name" value="SMP_ESyt"/>
    <property type="match status" value="1"/>
</dbReference>
<keyword evidence="5" id="KW-0677">Repeat</keyword>
<dbReference type="AlphaFoldDB" id="A0A1J1ILL6"/>
<dbReference type="SMART" id="SM00239">
    <property type="entry name" value="C2"/>
    <property type="match status" value="1"/>
</dbReference>
<dbReference type="SUPFAM" id="SSF49562">
    <property type="entry name" value="C2 domain (Calcium/lipid-binding domain, CaLB)"/>
    <property type="match status" value="1"/>
</dbReference>
<evidence type="ECO:0000256" key="5">
    <source>
        <dbReference type="ARBA" id="ARBA00022737"/>
    </source>
</evidence>
<keyword evidence="13" id="KW-1185">Reference proteome</keyword>
<dbReference type="Gene3D" id="2.60.40.150">
    <property type="entry name" value="C2 domain"/>
    <property type="match status" value="1"/>
</dbReference>
<keyword evidence="7" id="KW-1133">Transmembrane helix</keyword>
<feature type="domain" description="SMP-LTD" evidence="11">
    <location>
        <begin position="121"/>
        <end position="296"/>
    </location>
</feature>
<keyword evidence="10" id="KW-0472">Membrane</keyword>
<evidence type="ECO:0000313" key="13">
    <source>
        <dbReference type="Proteomes" id="UP000183832"/>
    </source>
</evidence>
<dbReference type="Proteomes" id="UP000183832">
    <property type="component" value="Unassembled WGS sequence"/>
</dbReference>
<evidence type="ECO:0000256" key="4">
    <source>
        <dbReference type="ARBA" id="ARBA00022723"/>
    </source>
</evidence>
<evidence type="ECO:0000256" key="6">
    <source>
        <dbReference type="ARBA" id="ARBA00022837"/>
    </source>
</evidence>
<evidence type="ECO:0000256" key="3">
    <source>
        <dbReference type="ARBA" id="ARBA00022692"/>
    </source>
</evidence>
<evidence type="ECO:0000256" key="2">
    <source>
        <dbReference type="ARBA" id="ARBA00022448"/>
    </source>
</evidence>
<dbReference type="InterPro" id="IPR035892">
    <property type="entry name" value="C2_domain_sf"/>
</dbReference>
<dbReference type="Pfam" id="PF00168">
    <property type="entry name" value="C2"/>
    <property type="match status" value="1"/>
</dbReference>
<evidence type="ECO:0000256" key="10">
    <source>
        <dbReference type="ARBA" id="ARBA00023136"/>
    </source>
</evidence>
<dbReference type="InterPro" id="IPR031468">
    <property type="entry name" value="SMP_LBD"/>
</dbReference>
<keyword evidence="9" id="KW-0446">Lipid-binding</keyword>
<dbReference type="InterPro" id="IPR039010">
    <property type="entry name" value="Synaptotagmin_SMP"/>
</dbReference>
<dbReference type="PANTHER" id="PTHR45761">
    <property type="entry name" value="EXTENDED SYNAPTOTAGMIN-LIKE PROTEIN 2, ISOFORM C"/>
    <property type="match status" value="1"/>
</dbReference>
<evidence type="ECO:0000256" key="8">
    <source>
        <dbReference type="ARBA" id="ARBA00023055"/>
    </source>
</evidence>
<dbReference type="PROSITE" id="PS51847">
    <property type="entry name" value="SMP"/>
    <property type="match status" value="1"/>
</dbReference>
<dbReference type="GO" id="GO:0008429">
    <property type="term" value="F:phosphatidylethanolamine binding"/>
    <property type="evidence" value="ECO:0007669"/>
    <property type="project" value="TreeGrafter"/>
</dbReference>
<evidence type="ECO:0000256" key="1">
    <source>
        <dbReference type="ARBA" id="ARBA00004370"/>
    </source>
</evidence>
<name>A0A1J1ILL6_9DIPT</name>
<sequence length="559" mass="64336">MQYDSCFDAQLNITLMSPIPEIHPTRFQELLTFEIAFNEKINKNIFGMFTEILFITAAFFIGRSNYSLGWLILLFLSSVNNYLRQQRLLRQAYIRATSSIPESHLILSRLDDIPAWVIFPDVERAEWINTIFKHLWPKINLIVEKKLRDYQMTINEHESFKKFKFEKINLGKITPRVTGIKVHMTNVPVDDILIDVNISYVGDSELIVSLNGFQGGIKNLQVEGKIRIGMKNLSSLPPFISEVEISFLESPTFDFEFSTALVPLDMFATGDLLRSFINEEISRRLVFPNKIIIKVETYHNTGTEELPKIVGIIQVKLHYVSELNGHNGQIAQAHLNLGLHRMKTSKVTISENVAVINFHHKIPIFSHDAKILNISIEVKDDTIKMGTFQGFIDVSNLYKDRRKYLTCKMSPHGVSSVDLLWLSLSSDQKDLQNQVIPNENCTILEIYIDSVKNIKYLTSTFVMLSIGEESKITTVINPNSESWRQHFTFFINDHNSAELHVEVIDNMTSRTIGNYVFRIHDLVTRKKMSQNLQEIPLNQSNNDSKILMLLKLHAVKFKD</sequence>
<dbReference type="GO" id="GO:0006869">
    <property type="term" value="P:lipid transport"/>
    <property type="evidence" value="ECO:0007669"/>
    <property type="project" value="UniProtKB-KW"/>
</dbReference>
<proteinExistence type="predicted"/>
<dbReference type="EMBL" id="CVRI01000050">
    <property type="protein sequence ID" value="CRK99353.1"/>
    <property type="molecule type" value="Genomic_DNA"/>
</dbReference>
<dbReference type="GO" id="GO:0031210">
    <property type="term" value="F:phosphatidylcholine binding"/>
    <property type="evidence" value="ECO:0007669"/>
    <property type="project" value="TreeGrafter"/>
</dbReference>
<evidence type="ECO:0000259" key="11">
    <source>
        <dbReference type="PROSITE" id="PS51847"/>
    </source>
</evidence>
<dbReference type="GO" id="GO:0005509">
    <property type="term" value="F:calcium ion binding"/>
    <property type="evidence" value="ECO:0007669"/>
    <property type="project" value="TreeGrafter"/>
</dbReference>
<keyword evidence="3" id="KW-0812">Transmembrane</keyword>
<organism evidence="12 13">
    <name type="scientific">Clunio marinus</name>
    <dbReference type="NCBI Taxonomy" id="568069"/>
    <lineage>
        <taxon>Eukaryota</taxon>
        <taxon>Metazoa</taxon>
        <taxon>Ecdysozoa</taxon>
        <taxon>Arthropoda</taxon>
        <taxon>Hexapoda</taxon>
        <taxon>Insecta</taxon>
        <taxon>Pterygota</taxon>
        <taxon>Neoptera</taxon>
        <taxon>Endopterygota</taxon>
        <taxon>Diptera</taxon>
        <taxon>Nematocera</taxon>
        <taxon>Chironomoidea</taxon>
        <taxon>Chironomidae</taxon>
        <taxon>Clunio</taxon>
    </lineage>
</organism>
<protein>
    <submittedName>
        <fullName evidence="12">CLUMA_CG012752, isoform A</fullName>
    </submittedName>
</protein>
<evidence type="ECO:0000313" key="12">
    <source>
        <dbReference type="EMBL" id="CRK99353.1"/>
    </source>
</evidence>
<accession>A0A1J1ILL6</accession>